<dbReference type="EMBL" id="JAULSU010000001">
    <property type="protein sequence ID" value="KAK0632968.1"/>
    <property type="molecule type" value="Genomic_DNA"/>
</dbReference>
<dbReference type="CDD" id="cd05233">
    <property type="entry name" value="SDR_c"/>
    <property type="match status" value="1"/>
</dbReference>
<protein>
    <submittedName>
        <fullName evidence="4">Short chain dehydrogenase</fullName>
    </submittedName>
</protein>
<dbReference type="Gene3D" id="3.40.50.720">
    <property type="entry name" value="NAD(P)-binding Rossmann-like Domain"/>
    <property type="match status" value="1"/>
</dbReference>
<dbReference type="InterPro" id="IPR051122">
    <property type="entry name" value="SDR_DHRS6-like"/>
</dbReference>
<dbReference type="PANTHER" id="PTHR43477:SF1">
    <property type="entry name" value="DIHYDROANTICAPSIN 7-DEHYDROGENASE"/>
    <property type="match status" value="1"/>
</dbReference>
<dbReference type="Pfam" id="PF23441">
    <property type="entry name" value="SDR"/>
    <property type="match status" value="1"/>
</dbReference>
<dbReference type="InterPro" id="IPR057571">
    <property type="entry name" value="SDR_PhqE-like"/>
</dbReference>
<evidence type="ECO:0000313" key="5">
    <source>
        <dbReference type="Proteomes" id="UP001175000"/>
    </source>
</evidence>
<dbReference type="PRINTS" id="PR00081">
    <property type="entry name" value="GDHRDH"/>
</dbReference>
<dbReference type="InterPro" id="IPR002347">
    <property type="entry name" value="SDR_fam"/>
</dbReference>
<keyword evidence="3" id="KW-0560">Oxidoreductase</keyword>
<organism evidence="4 5">
    <name type="scientific">Immersiella caudata</name>
    <dbReference type="NCBI Taxonomy" id="314043"/>
    <lineage>
        <taxon>Eukaryota</taxon>
        <taxon>Fungi</taxon>
        <taxon>Dikarya</taxon>
        <taxon>Ascomycota</taxon>
        <taxon>Pezizomycotina</taxon>
        <taxon>Sordariomycetes</taxon>
        <taxon>Sordariomycetidae</taxon>
        <taxon>Sordariales</taxon>
        <taxon>Lasiosphaeriaceae</taxon>
        <taxon>Immersiella</taxon>
    </lineage>
</organism>
<comment type="caution">
    <text evidence="4">The sequence shown here is derived from an EMBL/GenBank/DDBJ whole genome shotgun (WGS) entry which is preliminary data.</text>
</comment>
<evidence type="ECO:0000256" key="2">
    <source>
        <dbReference type="ARBA" id="ARBA00022857"/>
    </source>
</evidence>
<keyword evidence="2" id="KW-0521">NADP</keyword>
<dbReference type="InterPro" id="IPR036291">
    <property type="entry name" value="NAD(P)-bd_dom_sf"/>
</dbReference>
<dbReference type="PANTHER" id="PTHR43477">
    <property type="entry name" value="DIHYDROANTICAPSIN 7-DEHYDROGENASE"/>
    <property type="match status" value="1"/>
</dbReference>
<dbReference type="Proteomes" id="UP001175000">
    <property type="component" value="Unassembled WGS sequence"/>
</dbReference>
<evidence type="ECO:0000256" key="1">
    <source>
        <dbReference type="ARBA" id="ARBA00006484"/>
    </source>
</evidence>
<dbReference type="GO" id="GO:0016491">
    <property type="term" value="F:oxidoreductase activity"/>
    <property type="evidence" value="ECO:0007669"/>
    <property type="project" value="UniProtKB-KW"/>
</dbReference>
<gene>
    <name evidence="4" type="ORF">B0T14DRAFT_574641</name>
</gene>
<name>A0AA39XFF0_9PEZI</name>
<accession>A0AA39XFF0</accession>
<dbReference type="SUPFAM" id="SSF51735">
    <property type="entry name" value="NAD(P)-binding Rossmann-fold domains"/>
    <property type="match status" value="1"/>
</dbReference>
<proteinExistence type="inferred from homology"/>
<reference evidence="4" key="1">
    <citation type="submission" date="2023-06" db="EMBL/GenBank/DDBJ databases">
        <title>Genome-scale phylogeny and comparative genomics of the fungal order Sordariales.</title>
        <authorList>
            <consortium name="Lawrence Berkeley National Laboratory"/>
            <person name="Hensen N."/>
            <person name="Bonometti L."/>
            <person name="Westerberg I."/>
            <person name="Brannstrom I.O."/>
            <person name="Guillou S."/>
            <person name="Cros-Aarteil S."/>
            <person name="Calhoun S."/>
            <person name="Haridas S."/>
            <person name="Kuo A."/>
            <person name="Mondo S."/>
            <person name="Pangilinan J."/>
            <person name="Riley R."/>
            <person name="Labutti K."/>
            <person name="Andreopoulos B."/>
            <person name="Lipzen A."/>
            <person name="Chen C."/>
            <person name="Yanf M."/>
            <person name="Daum C."/>
            <person name="Ng V."/>
            <person name="Clum A."/>
            <person name="Steindorff A."/>
            <person name="Ohm R."/>
            <person name="Martin F."/>
            <person name="Silar P."/>
            <person name="Natvig D."/>
            <person name="Lalanne C."/>
            <person name="Gautier V."/>
            <person name="Ament-Velasquez S.L."/>
            <person name="Kruys A."/>
            <person name="Hutchinson M.I."/>
            <person name="Powell A.J."/>
            <person name="Barry K."/>
            <person name="Miller A.N."/>
            <person name="Grigoriev I.V."/>
            <person name="Debuchy R."/>
            <person name="Gladieux P."/>
            <person name="Thoren M.H."/>
            <person name="Johannesson H."/>
        </authorList>
    </citation>
    <scope>NUCLEOTIDE SEQUENCE</scope>
    <source>
        <strain evidence="4">CBS 606.72</strain>
    </source>
</reference>
<dbReference type="AlphaFoldDB" id="A0AA39XFF0"/>
<comment type="similarity">
    <text evidence="1">Belongs to the short-chain dehydrogenases/reductases (SDR) family.</text>
</comment>
<evidence type="ECO:0000256" key="3">
    <source>
        <dbReference type="ARBA" id="ARBA00023002"/>
    </source>
</evidence>
<evidence type="ECO:0000313" key="4">
    <source>
        <dbReference type="EMBL" id="KAK0632968.1"/>
    </source>
</evidence>
<keyword evidence="5" id="KW-1185">Reference proteome</keyword>
<sequence>MLADNVGPYVQQVRQRRTGLSPGVCPGDYGLTKHVLIIGGTSDIGLAVAEAALSSGANATISSSTSLKIASAVNSLGSLYPNRAVHGITSDLSTPYVEDTLTALFDAAQITSSIDRVVYTAADSLSLGPLKKTAPQGINSVAHMRMVVPILVAKTAARLLPPSSLSSITLTTGSVAQRPSKGWAEISCFAGGLASLTRALAVDLAPVRVNAVQPGVVDTGLWDYMGEEERKGFVKGVEEGMLTGRMGRVEDLAEAYLWVMKDGNCTETVARTDEVGLLVWEGAREGGGRGRVSEDCV</sequence>